<gene>
    <name evidence="3" type="ORF">FHX64_001663</name>
</gene>
<proteinExistence type="inferred from homology"/>
<evidence type="ECO:0000313" key="3">
    <source>
        <dbReference type="EMBL" id="MBB3187500.1"/>
    </source>
</evidence>
<dbReference type="Pfam" id="PF18912">
    <property type="entry name" value="DZR_2"/>
    <property type="match status" value="1"/>
</dbReference>
<reference evidence="3 4" key="1">
    <citation type="submission" date="2020-08" db="EMBL/GenBank/DDBJ databases">
        <title>Genomic Encyclopedia of Type Strains, Phase IV (KMG-IV): sequencing the most valuable type-strain genomes for metagenomic binning, comparative biology and taxonomic classification.</title>
        <authorList>
            <person name="Goeker M."/>
        </authorList>
    </citation>
    <scope>NUCLEOTIDE SEQUENCE [LARGE SCALE GENOMIC DNA]</scope>
    <source>
        <strain evidence="3 4">DSM 27471</strain>
    </source>
</reference>
<dbReference type="SUPFAM" id="SSF53271">
    <property type="entry name" value="PRTase-like"/>
    <property type="match status" value="1"/>
</dbReference>
<dbReference type="Proteomes" id="UP000544222">
    <property type="component" value="Unassembled WGS sequence"/>
</dbReference>
<name>A0A7W5DRN5_9PORP</name>
<evidence type="ECO:0000256" key="1">
    <source>
        <dbReference type="ARBA" id="ARBA00008007"/>
    </source>
</evidence>
<dbReference type="PANTHER" id="PTHR47505">
    <property type="entry name" value="DNA UTILIZATION PROTEIN YHGH"/>
    <property type="match status" value="1"/>
</dbReference>
<feature type="domain" description="Double zinc ribbon" evidence="2">
    <location>
        <begin position="8"/>
        <end position="43"/>
    </location>
</feature>
<comment type="similarity">
    <text evidence="1">Belongs to the ComF/GntX family.</text>
</comment>
<dbReference type="AlphaFoldDB" id="A0A7W5DRN5"/>
<dbReference type="InterPro" id="IPR000836">
    <property type="entry name" value="PRTase_dom"/>
</dbReference>
<protein>
    <submittedName>
        <fullName evidence="3">ComF family protein</fullName>
    </submittedName>
</protein>
<dbReference type="CDD" id="cd06223">
    <property type="entry name" value="PRTases_typeI"/>
    <property type="match status" value="1"/>
</dbReference>
<sequence>MKRLLTSLLDLIYPNLCLACHNTLVGNEQFICFSCLSRLSFTTYHLEPNNPIEKRFWGKFPIHRATSLFFFQKETTSQLLIHQLKYKGEKEMGEMMGKILGERLKTSPDFDVDVVVPVPLHPRKLHKRGYNQSEWIAKGVANTLEKPMDTKHLLRIIENPTQTRKGVYERWENAAGIFDTIDTDFFTGKHILLVDDVITTGATIEACAMALQKSDSIKISVVALACA</sequence>
<dbReference type="InterPro" id="IPR044005">
    <property type="entry name" value="DZR_2"/>
</dbReference>
<dbReference type="PANTHER" id="PTHR47505:SF1">
    <property type="entry name" value="DNA UTILIZATION PROTEIN YHGH"/>
    <property type="match status" value="1"/>
</dbReference>
<dbReference type="EMBL" id="JACHYB010000001">
    <property type="protein sequence ID" value="MBB3187500.1"/>
    <property type="molecule type" value="Genomic_DNA"/>
</dbReference>
<dbReference type="InterPro" id="IPR051910">
    <property type="entry name" value="ComF/GntX_DNA_util-trans"/>
</dbReference>
<organism evidence="3 4">
    <name type="scientific">Microbacter margulisiae</name>
    <dbReference type="NCBI Taxonomy" id="1350067"/>
    <lineage>
        <taxon>Bacteria</taxon>
        <taxon>Pseudomonadati</taxon>
        <taxon>Bacteroidota</taxon>
        <taxon>Bacteroidia</taxon>
        <taxon>Bacteroidales</taxon>
        <taxon>Porphyromonadaceae</taxon>
        <taxon>Microbacter</taxon>
    </lineage>
</organism>
<dbReference type="InterPro" id="IPR029057">
    <property type="entry name" value="PRTase-like"/>
</dbReference>
<evidence type="ECO:0000259" key="2">
    <source>
        <dbReference type="Pfam" id="PF18912"/>
    </source>
</evidence>
<accession>A0A7W5DRN5</accession>
<keyword evidence="4" id="KW-1185">Reference proteome</keyword>
<dbReference type="Gene3D" id="3.40.50.2020">
    <property type="match status" value="1"/>
</dbReference>
<evidence type="ECO:0000313" key="4">
    <source>
        <dbReference type="Proteomes" id="UP000544222"/>
    </source>
</evidence>
<dbReference type="RefSeq" id="WP_183413264.1">
    <property type="nucleotide sequence ID" value="NZ_JACHYB010000001.1"/>
</dbReference>
<comment type="caution">
    <text evidence="3">The sequence shown here is derived from an EMBL/GenBank/DDBJ whole genome shotgun (WGS) entry which is preliminary data.</text>
</comment>